<keyword evidence="7" id="KW-1185">Reference proteome</keyword>
<name>A0A811L8P7_9BILA</name>
<protein>
    <recommendedName>
        <fullName evidence="2 3">Vacuolar protein sorting-associated protein 16 homolog</fullName>
    </recommendedName>
</protein>
<dbReference type="AlphaFoldDB" id="A0A811L8P7"/>
<dbReference type="InterPro" id="IPR038132">
    <property type="entry name" value="Vps16_C_sf"/>
</dbReference>
<dbReference type="GO" id="GO:0033263">
    <property type="term" value="C:CORVET complex"/>
    <property type="evidence" value="ECO:0007669"/>
    <property type="project" value="UniProtKB-UniRule"/>
</dbReference>
<keyword evidence="3" id="KW-0653">Protein transport</keyword>
<dbReference type="GO" id="GO:0003779">
    <property type="term" value="F:actin binding"/>
    <property type="evidence" value="ECO:0007669"/>
    <property type="project" value="TreeGrafter"/>
</dbReference>
<evidence type="ECO:0000313" key="7">
    <source>
        <dbReference type="Proteomes" id="UP000614601"/>
    </source>
</evidence>
<dbReference type="Proteomes" id="UP000783686">
    <property type="component" value="Unassembled WGS sequence"/>
</dbReference>
<dbReference type="SUPFAM" id="SSF101898">
    <property type="entry name" value="NHL repeat"/>
    <property type="match status" value="1"/>
</dbReference>
<organism evidence="6 7">
    <name type="scientific">Bursaphelenchus okinawaensis</name>
    <dbReference type="NCBI Taxonomy" id="465554"/>
    <lineage>
        <taxon>Eukaryota</taxon>
        <taxon>Metazoa</taxon>
        <taxon>Ecdysozoa</taxon>
        <taxon>Nematoda</taxon>
        <taxon>Chromadorea</taxon>
        <taxon>Rhabditida</taxon>
        <taxon>Tylenchina</taxon>
        <taxon>Tylenchomorpha</taxon>
        <taxon>Aphelenchoidea</taxon>
        <taxon>Aphelenchoididae</taxon>
        <taxon>Bursaphelenchus</taxon>
    </lineage>
</organism>
<dbReference type="Gene3D" id="1.10.150.780">
    <property type="entry name" value="Vps16, C-terminal region"/>
    <property type="match status" value="1"/>
</dbReference>
<comment type="caution">
    <text evidence="6">The sequence shown here is derived from an EMBL/GenBank/DDBJ whole genome shotgun (WGS) entry which is preliminary data.</text>
</comment>
<dbReference type="GO" id="GO:0005765">
    <property type="term" value="C:lysosomal membrane"/>
    <property type="evidence" value="ECO:0007669"/>
    <property type="project" value="UniProtKB-SubCell"/>
</dbReference>
<feature type="domain" description="Vps16 N-terminal" evidence="5">
    <location>
        <begin position="34"/>
        <end position="396"/>
    </location>
</feature>
<proteinExistence type="inferred from homology"/>
<dbReference type="Proteomes" id="UP000614601">
    <property type="component" value="Unassembled WGS sequence"/>
</dbReference>
<dbReference type="InterPro" id="IPR006926">
    <property type="entry name" value="Vps16_N"/>
</dbReference>
<evidence type="ECO:0000256" key="1">
    <source>
        <dbReference type="ARBA" id="ARBA00009250"/>
    </source>
</evidence>
<feature type="domain" description="Vps16 C-terminal" evidence="4">
    <location>
        <begin position="505"/>
        <end position="808"/>
    </location>
</feature>
<reference evidence="6" key="1">
    <citation type="submission" date="2020-09" db="EMBL/GenBank/DDBJ databases">
        <authorList>
            <person name="Kikuchi T."/>
        </authorList>
    </citation>
    <scope>NUCLEOTIDE SEQUENCE</scope>
    <source>
        <strain evidence="6">SH1</strain>
    </source>
</reference>
<evidence type="ECO:0000259" key="4">
    <source>
        <dbReference type="Pfam" id="PF04840"/>
    </source>
</evidence>
<dbReference type="Pfam" id="PF04840">
    <property type="entry name" value="Vps16_C"/>
    <property type="match status" value="1"/>
</dbReference>
<dbReference type="GO" id="GO:0030897">
    <property type="term" value="C:HOPS complex"/>
    <property type="evidence" value="ECO:0007669"/>
    <property type="project" value="UniProtKB-UniRule"/>
</dbReference>
<sequence length="830" mass="94319">MPLIDSSANIIGQNDIRKIQIYSNCKFPFTPVTKVAICPLGGPIAVAGAKDYQNEKNVSVRILKANGEFISQVEVTHLLDLYWTMAQKLVLLCKNGRVLVYTAAGLSHKIFFMDNKTESLDIASARIFHTRNAITGLACLKSTGQLFAVNDVESHLLWRISDVSKSQNLPTVWLMVPSSEGPMMVWYAGKGRFFTAGQGKPPLLKQLEWAQGDYTDIQIDYNNEKLAILNNQGHLQIVSTDLEEEYLSIQPEGATLIDSDILWFQDDIILLKSGTNKIYSVNKDGETKDFAFSSEVYTVQEPDGINVYTTDAVHSLHPVYKSTRKVLSMASQAPGAFLYESLLKFRKSDPQVTEYVQQIGDNVNEAVKDCFEAAKEVRTAQEEENLLAAAAFGQSLKRITLASDRIEFADQCTIFRVIRFLYDRGIPLSCKQLDVLGIRAVLDRLIELRLFAAADLIATQMCPEARSRIIAHWALDSMDKVSNGLAEENVLCERIIKRFKGQKHVSFAETALVAHEKGLQRLATKLLDLETDVSKQVQTYLKLKKQEKALEICSKCNDPDLLYLVIRHLKTDRNPRELELILQKVPNVFQMYKEMTKDENPTRLLALYKQSDDFRRQSLYYLHSAADNSVFDAEKLAENLSKAQETLQSGGHTYLAGLTKQHQQLVADNAVLEEKYHTSLVDKSLKQTFQWAVLERPQQADVLRKKHKLTDFQYWLWTLETLAANDQWQRFEHFAREHKPPKGFFPLIEILAKYKRSDLATKFVESVSAQDKPKAYAILGMYEKSCRAAMEREDFEFLHQLKLQQPEESSEYREIQRIVDGLTAQPSTSA</sequence>
<dbReference type="GO" id="GO:0006886">
    <property type="term" value="P:intracellular protein transport"/>
    <property type="evidence" value="ECO:0007669"/>
    <property type="project" value="InterPro"/>
</dbReference>
<dbReference type="OrthoDB" id="1792at2759"/>
<dbReference type="Pfam" id="PF04841">
    <property type="entry name" value="Vps16_N"/>
    <property type="match status" value="1"/>
</dbReference>
<comment type="function">
    <text evidence="3">Plays a role in vesicle-mediated protein trafficking to lysosomal compartments including the endocytic membrane transport and autophagic pathways. Believed to act as a core component of the putative HOPS and CORVET endosomal tethering complexes.</text>
</comment>
<keyword evidence="3" id="KW-0813">Transport</keyword>
<dbReference type="InterPro" id="IPR016534">
    <property type="entry name" value="VPS16"/>
</dbReference>
<dbReference type="InterPro" id="IPR006925">
    <property type="entry name" value="Vps16_C"/>
</dbReference>
<evidence type="ECO:0000256" key="2">
    <source>
        <dbReference type="ARBA" id="ARBA00017947"/>
    </source>
</evidence>
<dbReference type="PIRSF" id="PIRSF007949">
    <property type="entry name" value="VPS16"/>
    <property type="match status" value="1"/>
</dbReference>
<dbReference type="GO" id="GO:0031902">
    <property type="term" value="C:late endosome membrane"/>
    <property type="evidence" value="ECO:0007669"/>
    <property type="project" value="UniProtKB-SubCell"/>
</dbReference>
<comment type="similarity">
    <text evidence="1 3">Belongs to the VPS16 family.</text>
</comment>
<evidence type="ECO:0000313" key="6">
    <source>
        <dbReference type="EMBL" id="CAD5223523.1"/>
    </source>
</evidence>
<dbReference type="EMBL" id="CAJFDH010000005">
    <property type="protein sequence ID" value="CAD5223523.1"/>
    <property type="molecule type" value="Genomic_DNA"/>
</dbReference>
<keyword evidence="3" id="KW-0472">Membrane</keyword>
<evidence type="ECO:0000259" key="5">
    <source>
        <dbReference type="Pfam" id="PF04841"/>
    </source>
</evidence>
<dbReference type="PANTHER" id="PTHR12811">
    <property type="entry name" value="VACUOLAR PROTEIN SORTING VPS16"/>
    <property type="match status" value="1"/>
</dbReference>
<accession>A0A811L8P7</accession>
<dbReference type="GO" id="GO:0042144">
    <property type="term" value="P:vacuole fusion, non-autophagic"/>
    <property type="evidence" value="ECO:0007669"/>
    <property type="project" value="TreeGrafter"/>
</dbReference>
<evidence type="ECO:0000256" key="3">
    <source>
        <dbReference type="PIRNR" id="PIRNR007949"/>
    </source>
</evidence>
<dbReference type="GO" id="GO:0016197">
    <property type="term" value="P:endosomal transport"/>
    <property type="evidence" value="ECO:0007669"/>
    <property type="project" value="TreeGrafter"/>
</dbReference>
<dbReference type="PANTHER" id="PTHR12811:SF0">
    <property type="entry name" value="VACUOLAR PROTEIN SORTING-ASSOCIATED PROTEIN 16 HOMOLOG"/>
    <property type="match status" value="1"/>
</dbReference>
<gene>
    <name evidence="6" type="ORF">BOKJ2_LOCUS10293</name>
</gene>
<keyword evidence="3" id="KW-0967">Endosome</keyword>
<dbReference type="EMBL" id="CAJFCW020000005">
    <property type="protein sequence ID" value="CAG9118118.1"/>
    <property type="molecule type" value="Genomic_DNA"/>
</dbReference>
<keyword evidence="3" id="KW-0458">Lysosome</keyword>
<comment type="subcellular location">
    <subcellularLocation>
        <location evidence="3">Late endosome membrane</location>
        <topology evidence="3">Peripheral membrane protein</topology>
        <orientation evidence="3">Cytoplasmic side</orientation>
    </subcellularLocation>
    <subcellularLocation>
        <location evidence="3">Lysosome membrane</location>
        <topology evidence="3">Peripheral membrane protein</topology>
        <orientation evidence="3">Cytoplasmic side</orientation>
    </subcellularLocation>
    <text evidence="3">Cytoplasmic, peripheral membrane protein associated with late endosomes/lysosomes.</text>
</comment>